<sequence>MVPSTQQPAASQPSYSRTRQRERRRARHRSAEPAETFARSLKALGFLARNGVQVSARATDLATGAELLSVDDYVVMPTASIGKVLLLIEVAARLNDTEFAALTILDRESQDSVGDSGIWQHLQAPSLPVADLAALIGATSDNLATNVLLRLIGLDAVRNRAESIGLKRTALLDRVRDQRGPDDAPHLSVGSMKEIAWLFSALARGEIVDAATSQRVAGWLSLNTDLSMVASAFGMDPLAHRAGDHGIQMFNKTGADAGVRADAGVVRGPRAGVAYSVAVSFADTDLSTRLAVYDAMHTLGLDMAEYIH</sequence>
<feature type="compositionally biased region" description="Basic residues" evidence="1">
    <location>
        <begin position="18"/>
        <end position="28"/>
    </location>
</feature>
<dbReference type="PANTHER" id="PTHR35333">
    <property type="entry name" value="BETA-LACTAMASE"/>
    <property type="match status" value="1"/>
</dbReference>
<dbReference type="AlphaFoldDB" id="A0A3L6ZTZ4"/>
<dbReference type="SUPFAM" id="SSF56601">
    <property type="entry name" value="beta-lactamase/transpeptidase-like"/>
    <property type="match status" value="1"/>
</dbReference>
<feature type="compositionally biased region" description="Polar residues" evidence="1">
    <location>
        <begin position="1"/>
        <end position="13"/>
    </location>
</feature>
<gene>
    <name evidence="3" type="ORF">D9V29_08950</name>
</gene>
<dbReference type="InterPro" id="IPR045155">
    <property type="entry name" value="Beta-lactam_cat"/>
</dbReference>
<dbReference type="EMBL" id="RCUV01000008">
    <property type="protein sequence ID" value="RLP71456.1"/>
    <property type="molecule type" value="Genomic_DNA"/>
</dbReference>
<dbReference type="InterPro" id="IPR012338">
    <property type="entry name" value="Beta-lactam/transpept-like"/>
</dbReference>
<protein>
    <submittedName>
        <fullName evidence="3">Serine hydrolase</fullName>
    </submittedName>
</protein>
<comment type="caution">
    <text evidence="3">The sequence shown here is derived from an EMBL/GenBank/DDBJ whole genome shotgun (WGS) entry which is preliminary data.</text>
</comment>
<reference evidence="3 4" key="1">
    <citation type="submission" date="2018-10" db="EMBL/GenBank/DDBJ databases">
        <authorList>
            <person name="Li J."/>
        </authorList>
    </citation>
    <scope>NUCLEOTIDE SEQUENCE [LARGE SCALE GENOMIC DNA]</scope>
    <source>
        <strain evidence="3 4">CCTCC AB209002</strain>
    </source>
</reference>
<keyword evidence="4" id="KW-1185">Reference proteome</keyword>
<dbReference type="PANTHER" id="PTHR35333:SF3">
    <property type="entry name" value="BETA-LACTAMASE-TYPE TRANSPEPTIDASE FOLD CONTAINING PROTEIN"/>
    <property type="match status" value="1"/>
</dbReference>
<keyword evidence="3" id="KW-0378">Hydrolase</keyword>
<evidence type="ECO:0000259" key="2">
    <source>
        <dbReference type="Pfam" id="PF13354"/>
    </source>
</evidence>
<evidence type="ECO:0000313" key="4">
    <source>
        <dbReference type="Proteomes" id="UP000270299"/>
    </source>
</evidence>
<dbReference type="GO" id="GO:0030655">
    <property type="term" value="P:beta-lactam antibiotic catabolic process"/>
    <property type="evidence" value="ECO:0007669"/>
    <property type="project" value="InterPro"/>
</dbReference>
<proteinExistence type="predicted"/>
<dbReference type="Pfam" id="PF13354">
    <property type="entry name" value="Beta-lactamase2"/>
    <property type="match status" value="1"/>
</dbReference>
<dbReference type="InterPro" id="IPR000871">
    <property type="entry name" value="Beta-lactam_class-A"/>
</dbReference>
<dbReference type="GO" id="GO:0008800">
    <property type="term" value="F:beta-lactamase activity"/>
    <property type="evidence" value="ECO:0007669"/>
    <property type="project" value="InterPro"/>
</dbReference>
<dbReference type="RefSeq" id="WP_121672972.1">
    <property type="nucleotide sequence ID" value="NZ_BMXM01000004.1"/>
</dbReference>
<organism evidence="3 4">
    <name type="scientific">Mycetocola manganoxydans</name>
    <dbReference type="NCBI Taxonomy" id="699879"/>
    <lineage>
        <taxon>Bacteria</taxon>
        <taxon>Bacillati</taxon>
        <taxon>Actinomycetota</taxon>
        <taxon>Actinomycetes</taxon>
        <taxon>Micrococcales</taxon>
        <taxon>Microbacteriaceae</taxon>
        <taxon>Mycetocola</taxon>
    </lineage>
</organism>
<dbReference type="Proteomes" id="UP000270299">
    <property type="component" value="Unassembled WGS sequence"/>
</dbReference>
<name>A0A3L6ZTZ4_9MICO</name>
<feature type="domain" description="Beta-lactamase class A catalytic" evidence="2">
    <location>
        <begin position="58"/>
        <end position="279"/>
    </location>
</feature>
<dbReference type="GO" id="GO:0046677">
    <property type="term" value="P:response to antibiotic"/>
    <property type="evidence" value="ECO:0007669"/>
    <property type="project" value="InterPro"/>
</dbReference>
<dbReference type="Gene3D" id="3.40.710.10">
    <property type="entry name" value="DD-peptidase/beta-lactamase superfamily"/>
    <property type="match status" value="1"/>
</dbReference>
<feature type="region of interest" description="Disordered" evidence="1">
    <location>
        <begin position="1"/>
        <end position="33"/>
    </location>
</feature>
<dbReference type="OrthoDB" id="3673924at2"/>
<accession>A0A3L6ZTZ4</accession>
<evidence type="ECO:0000256" key="1">
    <source>
        <dbReference type="SAM" id="MobiDB-lite"/>
    </source>
</evidence>
<evidence type="ECO:0000313" key="3">
    <source>
        <dbReference type="EMBL" id="RLP71456.1"/>
    </source>
</evidence>